<name>A0AAU7AT66_9ACTN</name>
<proteinExistence type="predicted"/>
<accession>A0AAU7AT66</accession>
<evidence type="ECO:0000313" key="1">
    <source>
        <dbReference type="EMBL" id="XAY04677.1"/>
    </source>
</evidence>
<dbReference type="KEGG" id="parq:DSM112329_01512"/>
<gene>
    <name evidence="1" type="ORF">DSM112329_01512</name>
</gene>
<reference evidence="1" key="1">
    <citation type="submission" date="2022-12" db="EMBL/GenBank/DDBJ databases">
        <title>Paraconexibacter alkalitolerans sp. nov. and Baekduia alba sp. nov., isolated from soil and emended description of the genera Paraconexibacter (Chun et al., 2020) and Baekduia (An et al., 2020).</title>
        <authorList>
            <person name="Vieira S."/>
            <person name="Huber K.J."/>
            <person name="Geppert A."/>
            <person name="Wolf J."/>
            <person name="Neumann-Schaal M."/>
            <person name="Muesken M."/>
            <person name="Overmann J."/>
        </authorList>
    </citation>
    <scope>NUCLEOTIDE SEQUENCE</scope>
    <source>
        <strain evidence="1">AEG42_29</strain>
    </source>
</reference>
<dbReference type="EMBL" id="CP114014">
    <property type="protein sequence ID" value="XAY04677.1"/>
    <property type="molecule type" value="Genomic_DNA"/>
</dbReference>
<dbReference type="AlphaFoldDB" id="A0AAU7AT66"/>
<evidence type="ECO:0008006" key="2">
    <source>
        <dbReference type="Google" id="ProtNLM"/>
    </source>
</evidence>
<dbReference type="SUPFAM" id="SSF56037">
    <property type="entry name" value="PheT/TilS domain"/>
    <property type="match status" value="1"/>
</dbReference>
<sequence length="219" mass="23600">MADDPVVEEGWVDHAVAAEFPGLRLRWMDRPAPASRGRASPEGLRMQLRRLSGRFSGAKAVALRREPIPHAYRVFFRSIGLDPDTTRTPIEALALDRLFDGGFVSRGHLEDALAVALIETCVGLWAVDAGRLDGPLGIRLARDGERLGTGEHADELPGGRLVVADAGAPVAVLFGDVAARMRPSASTRTLRVFALQVTGVPEIYVEEALWLCAEALDGT</sequence>
<dbReference type="RefSeq" id="WP_354701205.1">
    <property type="nucleotide sequence ID" value="NZ_CP114014.1"/>
</dbReference>
<organism evidence="1">
    <name type="scientific">Paraconexibacter sp. AEG42_29</name>
    <dbReference type="NCBI Taxonomy" id="2997339"/>
    <lineage>
        <taxon>Bacteria</taxon>
        <taxon>Bacillati</taxon>
        <taxon>Actinomycetota</taxon>
        <taxon>Thermoleophilia</taxon>
        <taxon>Solirubrobacterales</taxon>
        <taxon>Paraconexibacteraceae</taxon>
        <taxon>Paraconexibacter</taxon>
    </lineage>
</organism>
<protein>
    <recommendedName>
        <fullName evidence="2">B3/B4 tRNA-binding domain-containing protein</fullName>
    </recommendedName>
</protein>